<dbReference type="EMBL" id="JABFBC010000001">
    <property type="protein sequence ID" value="NNU80589.1"/>
    <property type="molecule type" value="Genomic_DNA"/>
</dbReference>
<dbReference type="PANTHER" id="PTHR43531">
    <property type="entry name" value="PROTEIN ICFG"/>
    <property type="match status" value="1"/>
</dbReference>
<feature type="transmembrane region" description="Helical" evidence="6">
    <location>
        <begin position="15"/>
        <end position="33"/>
    </location>
</feature>
<dbReference type="Proteomes" id="UP000572377">
    <property type="component" value="Unassembled WGS sequence"/>
</dbReference>
<dbReference type="GO" id="GO:0006935">
    <property type="term" value="P:chemotaxis"/>
    <property type="evidence" value="ECO:0007669"/>
    <property type="project" value="UniProtKB-KW"/>
</dbReference>
<dbReference type="PANTHER" id="PTHR43531:SF11">
    <property type="entry name" value="METHYL-ACCEPTING CHEMOTAXIS PROTEIN 3"/>
    <property type="match status" value="1"/>
</dbReference>
<evidence type="ECO:0000313" key="8">
    <source>
        <dbReference type="EMBL" id="NNU80589.1"/>
    </source>
</evidence>
<dbReference type="GO" id="GO:0004888">
    <property type="term" value="F:transmembrane signaling receptor activity"/>
    <property type="evidence" value="ECO:0007669"/>
    <property type="project" value="InterPro"/>
</dbReference>
<organism evidence="8 9">
    <name type="scientific">Halovulum dunhuangense</name>
    <dbReference type="NCBI Taxonomy" id="1505036"/>
    <lineage>
        <taxon>Bacteria</taxon>
        <taxon>Pseudomonadati</taxon>
        <taxon>Pseudomonadota</taxon>
        <taxon>Alphaproteobacteria</taxon>
        <taxon>Rhodobacterales</taxon>
        <taxon>Paracoccaceae</taxon>
        <taxon>Halovulum</taxon>
    </lineage>
</organism>
<dbReference type="GO" id="GO:0016020">
    <property type="term" value="C:membrane"/>
    <property type="evidence" value="ECO:0007669"/>
    <property type="project" value="InterPro"/>
</dbReference>
<feature type="coiled-coil region" evidence="4">
    <location>
        <begin position="158"/>
        <end position="212"/>
    </location>
</feature>
<feature type="domain" description="Methyl-accepting transducer" evidence="7">
    <location>
        <begin position="308"/>
        <end position="537"/>
    </location>
</feature>
<evidence type="ECO:0000259" key="7">
    <source>
        <dbReference type="PROSITE" id="PS50111"/>
    </source>
</evidence>
<comment type="caution">
    <text evidence="8">The sequence shown here is derived from an EMBL/GenBank/DDBJ whole genome shotgun (WGS) entry which is preliminary data.</text>
</comment>
<evidence type="ECO:0000256" key="6">
    <source>
        <dbReference type="SAM" id="Phobius"/>
    </source>
</evidence>
<dbReference type="SUPFAM" id="SSF58104">
    <property type="entry name" value="Methyl-accepting chemotaxis protein (MCP) signaling domain"/>
    <property type="match status" value="1"/>
</dbReference>
<keyword evidence="4" id="KW-0175">Coiled coil</keyword>
<dbReference type="InterPro" id="IPR004089">
    <property type="entry name" value="MCPsignal_dom"/>
</dbReference>
<protein>
    <submittedName>
        <fullName evidence="8">Methyl-accepting chemotaxis protein</fullName>
    </submittedName>
</protein>
<dbReference type="Gene3D" id="1.20.120.1530">
    <property type="match status" value="1"/>
</dbReference>
<dbReference type="AlphaFoldDB" id="A0A849L2S3"/>
<accession>A0A849L2S3</accession>
<feature type="region of interest" description="Disordered" evidence="5">
    <location>
        <begin position="313"/>
        <end position="343"/>
    </location>
</feature>
<evidence type="ECO:0000256" key="4">
    <source>
        <dbReference type="SAM" id="Coils"/>
    </source>
</evidence>
<proteinExistence type="inferred from homology"/>
<evidence type="ECO:0000256" key="5">
    <source>
        <dbReference type="SAM" id="MobiDB-lite"/>
    </source>
</evidence>
<keyword evidence="6" id="KW-0812">Transmembrane</keyword>
<dbReference type="Gene3D" id="1.10.287.950">
    <property type="entry name" value="Methyl-accepting chemotaxis protein"/>
    <property type="match status" value="1"/>
</dbReference>
<evidence type="ECO:0000256" key="3">
    <source>
        <dbReference type="PROSITE-ProRule" id="PRU00284"/>
    </source>
</evidence>
<sequence length="563" mass="59170">MTNAIDTSRHRAQRILLGFSLAHAPVITGLAIALSGPALLLPAISLALTAAAWAMLRTDPVAGRQTLAIALVGQAALITAALGGHPWQVDSHMYFFALVAILAALVDVKAIVAATLVVAVHHLGLNFLAPQLVYPGGADIGRTLIHAAILLMESAAMIVTIRERLRLLEQAGAEAEEARAATASATAAREAMEAAQAEAAEMRQRIMSTMEQEFSTMVEAGLDGDFTRRIDSRFDDPGLVRLAEQLNRLFSSIAQTMGELEARIIALGAGDLTYKPSPAMAGRFGQMQQRVTNAADSLRSVVAAARAAAATATTTSQRMGQDGRDLVQRNGQQAAKIEETSASMDELSGIVRRNSARMDEADRLASDVSDRTGRGSAAVEKAVAAVAKIERNSNRINEITTVIESISFQTNLLALNAAVEAARAGEAGKGFAVVAAEVRSLAQRSTQAAADITELIQQSAASVGEGVQMVRETGEALNQISKSLDTLTAAISEVAAAGREEARRIADMNGMVRSMEDEVQSNAQLAERSAAGLASLEQAVASLKSIVDSFTIDEGPSRLARAS</sequence>
<dbReference type="SMART" id="SM00283">
    <property type="entry name" value="MA"/>
    <property type="match status" value="1"/>
</dbReference>
<gene>
    <name evidence="8" type="ORF">HMH01_09090</name>
</gene>
<dbReference type="InterPro" id="IPR051310">
    <property type="entry name" value="MCP_chemotaxis"/>
</dbReference>
<keyword evidence="6" id="KW-0472">Membrane</keyword>
<dbReference type="PRINTS" id="PR00260">
    <property type="entry name" value="CHEMTRNSDUCR"/>
</dbReference>
<evidence type="ECO:0000256" key="1">
    <source>
        <dbReference type="ARBA" id="ARBA00022500"/>
    </source>
</evidence>
<reference evidence="8 9" key="1">
    <citation type="submission" date="2020-05" db="EMBL/GenBank/DDBJ databases">
        <title>Gimesia benthica sp. nov., a novel planctomycete isolated from a deep-sea water sample of the Northwest Indian Ocean.</title>
        <authorList>
            <person name="Wang J."/>
            <person name="Ruan C."/>
            <person name="Song L."/>
            <person name="Zhu Y."/>
            <person name="Li A."/>
            <person name="Zheng X."/>
            <person name="Wang L."/>
            <person name="Lu Z."/>
            <person name="Huang Y."/>
            <person name="Du W."/>
            <person name="Zhou Y."/>
            <person name="Huang L."/>
            <person name="Dai X."/>
        </authorList>
    </citation>
    <scope>NUCLEOTIDE SEQUENCE [LARGE SCALE GENOMIC DNA]</scope>
    <source>
        <strain evidence="8 9">YYQ-30</strain>
    </source>
</reference>
<dbReference type="PROSITE" id="PS50111">
    <property type="entry name" value="CHEMOTAXIS_TRANSDUC_2"/>
    <property type="match status" value="1"/>
</dbReference>
<keyword evidence="9" id="KW-1185">Reference proteome</keyword>
<keyword evidence="6" id="KW-1133">Transmembrane helix</keyword>
<dbReference type="GO" id="GO:0007165">
    <property type="term" value="P:signal transduction"/>
    <property type="evidence" value="ECO:0007669"/>
    <property type="project" value="UniProtKB-KW"/>
</dbReference>
<name>A0A849L2S3_9RHOB</name>
<dbReference type="RefSeq" id="WP_171324484.1">
    <property type="nucleotide sequence ID" value="NZ_JABFBC010000001.1"/>
</dbReference>
<keyword evidence="1" id="KW-0145">Chemotaxis</keyword>
<feature type="transmembrane region" description="Helical" evidence="6">
    <location>
        <begin position="93"/>
        <end position="119"/>
    </location>
</feature>
<comment type="similarity">
    <text evidence="2">Belongs to the methyl-accepting chemotaxis (MCP) protein family.</text>
</comment>
<dbReference type="InterPro" id="IPR004090">
    <property type="entry name" value="Chemotax_Me-accpt_rcpt"/>
</dbReference>
<evidence type="ECO:0000313" key="9">
    <source>
        <dbReference type="Proteomes" id="UP000572377"/>
    </source>
</evidence>
<evidence type="ECO:0000256" key="2">
    <source>
        <dbReference type="ARBA" id="ARBA00029447"/>
    </source>
</evidence>
<keyword evidence="3" id="KW-0807">Transducer</keyword>
<dbReference type="Pfam" id="PF00015">
    <property type="entry name" value="MCPsignal"/>
    <property type="match status" value="1"/>
</dbReference>
<feature type="transmembrane region" description="Helical" evidence="6">
    <location>
        <begin position="68"/>
        <end position="87"/>
    </location>
</feature>